<keyword evidence="1" id="KW-0812">Transmembrane</keyword>
<comment type="caution">
    <text evidence="2">The sequence shown here is derived from an EMBL/GenBank/DDBJ whole genome shotgun (WGS) entry which is preliminary data.</text>
</comment>
<dbReference type="GO" id="GO:0009401">
    <property type="term" value="P:phosphoenolpyruvate-dependent sugar phosphotransferase system"/>
    <property type="evidence" value="ECO:0007669"/>
    <property type="project" value="InterPro"/>
</dbReference>
<evidence type="ECO:0000256" key="1">
    <source>
        <dbReference type="SAM" id="Phobius"/>
    </source>
</evidence>
<dbReference type="PROSITE" id="PS51108">
    <property type="entry name" value="PTS_EIID"/>
    <property type="match status" value="1"/>
</dbReference>
<reference evidence="2 3" key="1">
    <citation type="journal article" date="2020" name="Biotechnol. Biofuels">
        <title>New insights from the biogas microbiome by comprehensive genome-resolved metagenomics of nearly 1600 species originating from multiple anaerobic digesters.</title>
        <authorList>
            <person name="Campanaro S."/>
            <person name="Treu L."/>
            <person name="Rodriguez-R L.M."/>
            <person name="Kovalovszki A."/>
            <person name="Ziels R.M."/>
            <person name="Maus I."/>
            <person name="Zhu X."/>
            <person name="Kougias P.G."/>
            <person name="Basile A."/>
            <person name="Luo G."/>
            <person name="Schluter A."/>
            <person name="Konstantinidis K.T."/>
            <person name="Angelidaki I."/>
        </authorList>
    </citation>
    <scope>NUCLEOTIDE SEQUENCE [LARGE SCALE GENOMIC DNA]</scope>
    <source>
        <strain evidence="2">AS23ysBPME_34</strain>
    </source>
</reference>
<keyword evidence="1" id="KW-1133">Transmembrane helix</keyword>
<dbReference type="Pfam" id="PF03613">
    <property type="entry name" value="EIID-AGA"/>
    <property type="match status" value="1"/>
</dbReference>
<dbReference type="EMBL" id="JAAYSM010000054">
    <property type="protein sequence ID" value="NLJ17572.1"/>
    <property type="molecule type" value="Genomic_DNA"/>
</dbReference>
<organism evidence="2 3">
    <name type="scientific">Globicatella sulfidifaciens</name>
    <dbReference type="NCBI Taxonomy" id="136093"/>
    <lineage>
        <taxon>Bacteria</taxon>
        <taxon>Bacillati</taxon>
        <taxon>Bacillota</taxon>
        <taxon>Bacilli</taxon>
        <taxon>Lactobacillales</taxon>
        <taxon>Aerococcaceae</taxon>
        <taxon>Globicatella</taxon>
    </lineage>
</organism>
<dbReference type="RefSeq" id="WP_276646265.1">
    <property type="nucleotide sequence ID" value="NZ_JAAYSM010000054.1"/>
</dbReference>
<dbReference type="PANTHER" id="PTHR32502">
    <property type="entry name" value="N-ACETYLGALACTOSAMINE PERMEASE II COMPONENT-RELATED"/>
    <property type="match status" value="1"/>
</dbReference>
<dbReference type="PANTHER" id="PTHR32502:SF27">
    <property type="entry name" value="PTS SYSTEM, MANNOSE-SPECIFIC IID COMPONENT"/>
    <property type="match status" value="1"/>
</dbReference>
<accession>A0A7X8C2C1</accession>
<feature type="transmembrane region" description="Helical" evidence="1">
    <location>
        <begin position="145"/>
        <end position="165"/>
    </location>
</feature>
<evidence type="ECO:0000313" key="2">
    <source>
        <dbReference type="EMBL" id="NLJ17572.1"/>
    </source>
</evidence>
<feature type="transmembrane region" description="Helical" evidence="1">
    <location>
        <begin position="185"/>
        <end position="205"/>
    </location>
</feature>
<proteinExistence type="predicted"/>
<protein>
    <submittedName>
        <fullName evidence="2">PTS system mannose/fructose/sorbose family transporter subunit IID</fullName>
    </submittedName>
</protein>
<sequence length="275" mass="30056">MNNQVEEHKSLPKMSLLKSWFTWICFGQICYNYERMMGLGFAHSMIPVLEKLYGNDEELLSESLSRHMAFYNTENTWGSIILGIVISLEEEKAKTGELDPEVVSSVKTALMGPVAGIGDSITQALVKVILLAIAIDFALQGSPVGVLIFIFGFSAYALIVSYVMFNSGYKFGKNAVVDLLRGGRLQGITEALGVVGMIVLGALVANNIRVTTPLVFTLGEVVVELQPMLDTILPNLLNLVLFFSVYKLLKDEKKPNTIILILFGAAAIFALTGIL</sequence>
<dbReference type="GO" id="GO:0005886">
    <property type="term" value="C:plasma membrane"/>
    <property type="evidence" value="ECO:0007669"/>
    <property type="project" value="TreeGrafter"/>
</dbReference>
<dbReference type="Proteomes" id="UP000541058">
    <property type="component" value="Unassembled WGS sequence"/>
</dbReference>
<name>A0A7X8C2C1_9LACT</name>
<evidence type="ECO:0000313" key="3">
    <source>
        <dbReference type="Proteomes" id="UP000541058"/>
    </source>
</evidence>
<gene>
    <name evidence="2" type="ORF">GX355_01805</name>
</gene>
<dbReference type="AlphaFoldDB" id="A0A7X8C2C1"/>
<feature type="transmembrane region" description="Helical" evidence="1">
    <location>
        <begin position="258"/>
        <end position="274"/>
    </location>
</feature>
<keyword evidence="1" id="KW-0472">Membrane</keyword>
<dbReference type="InterPro" id="IPR050303">
    <property type="entry name" value="GatZ_KbaZ_carbometab"/>
</dbReference>
<dbReference type="InterPro" id="IPR004704">
    <property type="entry name" value="PTS_IID_man"/>
</dbReference>